<dbReference type="Proteomes" id="UP001233999">
    <property type="component" value="Unassembled WGS sequence"/>
</dbReference>
<gene>
    <name evidence="1" type="ORF">L9F63_014974</name>
</gene>
<dbReference type="Gene3D" id="3.40.630.30">
    <property type="match status" value="1"/>
</dbReference>
<dbReference type="InterPro" id="IPR016181">
    <property type="entry name" value="Acyl_CoA_acyltransferase"/>
</dbReference>
<sequence length="249" mass="28599">MAKWTRPKAVPFPNVWRKCRGWRETEDGKIHKFSIEDVPQDMHEDIIEFLTEFHFHPTYGSELMKNVKMYEDPTAIKQYQEKWRKALKDNISLVAFLEEEGQGDKRLIVGVNVLKVDYKDHPENFEKIESKKVRSIGQNLAYAGFLVNVYEIYGVDKLVNALGLCVHPKFRGQGLGLQITKCRFEIMKAVDLKCTLTVFVGTGTQRIALKSGFEVIAEVPSDSYKDEDGSLMYPGLECKSWIAMVKIVE</sequence>
<reference evidence="1" key="2">
    <citation type="submission" date="2023-05" db="EMBL/GenBank/DDBJ databases">
        <authorList>
            <person name="Fouks B."/>
        </authorList>
    </citation>
    <scope>NUCLEOTIDE SEQUENCE</scope>
    <source>
        <strain evidence="1">Stay&amp;Tobe</strain>
        <tissue evidence="1">Testes</tissue>
    </source>
</reference>
<dbReference type="GO" id="GO:0008080">
    <property type="term" value="F:N-acetyltransferase activity"/>
    <property type="evidence" value="ECO:0007669"/>
    <property type="project" value="TreeGrafter"/>
</dbReference>
<dbReference type="EMBL" id="JASPKZ010003435">
    <property type="protein sequence ID" value="KAJ9593489.1"/>
    <property type="molecule type" value="Genomic_DNA"/>
</dbReference>
<dbReference type="AlphaFoldDB" id="A0AAD8EKT4"/>
<evidence type="ECO:0008006" key="3">
    <source>
        <dbReference type="Google" id="ProtNLM"/>
    </source>
</evidence>
<dbReference type="SUPFAM" id="SSF55729">
    <property type="entry name" value="Acyl-CoA N-acyltransferases (Nat)"/>
    <property type="match status" value="1"/>
</dbReference>
<protein>
    <recommendedName>
        <fullName evidence="3">N-acetyltransferase domain-containing protein</fullName>
    </recommendedName>
</protein>
<organism evidence="1 2">
    <name type="scientific">Diploptera punctata</name>
    <name type="common">Pacific beetle cockroach</name>
    <dbReference type="NCBI Taxonomy" id="6984"/>
    <lineage>
        <taxon>Eukaryota</taxon>
        <taxon>Metazoa</taxon>
        <taxon>Ecdysozoa</taxon>
        <taxon>Arthropoda</taxon>
        <taxon>Hexapoda</taxon>
        <taxon>Insecta</taxon>
        <taxon>Pterygota</taxon>
        <taxon>Neoptera</taxon>
        <taxon>Polyneoptera</taxon>
        <taxon>Dictyoptera</taxon>
        <taxon>Blattodea</taxon>
        <taxon>Blaberoidea</taxon>
        <taxon>Blaberidae</taxon>
        <taxon>Diplopterinae</taxon>
        <taxon>Diploptera</taxon>
    </lineage>
</organism>
<reference evidence="1" key="1">
    <citation type="journal article" date="2023" name="IScience">
        <title>Live-bearing cockroach genome reveals convergent evolutionary mechanisms linked to viviparity in insects and beyond.</title>
        <authorList>
            <person name="Fouks B."/>
            <person name="Harrison M.C."/>
            <person name="Mikhailova A.A."/>
            <person name="Marchal E."/>
            <person name="English S."/>
            <person name="Carruthers M."/>
            <person name="Jennings E.C."/>
            <person name="Chiamaka E.L."/>
            <person name="Frigard R.A."/>
            <person name="Pippel M."/>
            <person name="Attardo G.M."/>
            <person name="Benoit J.B."/>
            <person name="Bornberg-Bauer E."/>
            <person name="Tobe S.S."/>
        </authorList>
    </citation>
    <scope>NUCLEOTIDE SEQUENCE</scope>
    <source>
        <strain evidence="1">Stay&amp;Tobe</strain>
    </source>
</reference>
<name>A0AAD8EKT4_DIPPU</name>
<accession>A0AAD8EKT4</accession>
<dbReference type="PANTHER" id="PTHR20905">
    <property type="entry name" value="N-ACETYLTRANSFERASE-RELATED"/>
    <property type="match status" value="1"/>
</dbReference>
<evidence type="ECO:0000313" key="1">
    <source>
        <dbReference type="EMBL" id="KAJ9593489.1"/>
    </source>
</evidence>
<keyword evidence="2" id="KW-1185">Reference proteome</keyword>
<comment type="caution">
    <text evidence="1">The sequence shown here is derived from an EMBL/GenBank/DDBJ whole genome shotgun (WGS) entry which is preliminary data.</text>
</comment>
<evidence type="ECO:0000313" key="2">
    <source>
        <dbReference type="Proteomes" id="UP001233999"/>
    </source>
</evidence>
<dbReference type="PANTHER" id="PTHR20905:SF32">
    <property type="entry name" value="ARYLALKYLAMINE N-ACETYLTRANSFERASE-LIKE 7, ISOFORM A"/>
    <property type="match status" value="1"/>
</dbReference>
<proteinExistence type="predicted"/>